<dbReference type="Proteomes" id="UP001060215">
    <property type="component" value="Chromosome 14"/>
</dbReference>
<comment type="caution">
    <text evidence="1">The sequence shown here is derived from an EMBL/GenBank/DDBJ whole genome shotgun (WGS) entry which is preliminary data.</text>
</comment>
<gene>
    <name evidence="1" type="ORF">LOK49_LG13G02874</name>
</gene>
<sequence>MRLPSISASRRLRRREGGALITEGGEELDAEEEGGRRSFHNRGGRELSQRRREEEGGGCGVRGVIPPPPPPPPIAPPLPTPPPIPRQDYTTTNGLLQHHHYHLCPTTATTNTSSNTTTTYTTTNASSNTTTTTTTTNTSPYSTTNTPATTYTTTNTSPYSTTTTTTTTVRVEWSEEWREEEIFVARAPGRLDVVGGIADYSGSLVLQMPIREACHVAVQRNDPSKQRLWKHAQSRQNTKGQGSTPVLQIVSYGSELSNRSPTFDMDLSDFMDGEQPISYQKAKEYFARDPSQRWAAYVAGVILVLMTELGVSSAVPEGKGVSSSASMELASMSAIAAAYVLLPSTFSCLDITPVILLCSPKENHVVGAPCGVMDQMTSACGEANKLLAMICQPAEVIGLVAIPSHIRFWGIDSGIRHSIGGADYGSVRVGAFIGRKMIKSIMPTMLSQSLSSANGNSDELNEHALELLRAEASLDYLCNCCLTVLLIARASYIYEALYCKQLPNSMLGEKFLEQYVDHDDPVTIIDHKRSYGVRAAARHPMYENFRVKAFKALLTSAASDEQLAALGELMYQCHYSYSACGLGSDGTERLVQLVQEMQHNKMYNTEDRTLYGAKITGGGSGGTICVIGRNCLRSSQHILEIQQRYKAATGYLPFLFEGSSPGAGKFGYLRIRRRNPPKLQ</sequence>
<evidence type="ECO:0000313" key="1">
    <source>
        <dbReference type="EMBL" id="KAI7989272.1"/>
    </source>
</evidence>
<name>A0ACC0FMG3_9ERIC</name>
<keyword evidence="2" id="KW-1185">Reference proteome</keyword>
<accession>A0ACC0FMG3</accession>
<dbReference type="EMBL" id="CM045771">
    <property type="protein sequence ID" value="KAI7989272.1"/>
    <property type="molecule type" value="Genomic_DNA"/>
</dbReference>
<protein>
    <submittedName>
        <fullName evidence="1">L-arabinokinase</fullName>
    </submittedName>
</protein>
<evidence type="ECO:0000313" key="2">
    <source>
        <dbReference type="Proteomes" id="UP001060215"/>
    </source>
</evidence>
<organism evidence="1 2">
    <name type="scientific">Camellia lanceoleosa</name>
    <dbReference type="NCBI Taxonomy" id="1840588"/>
    <lineage>
        <taxon>Eukaryota</taxon>
        <taxon>Viridiplantae</taxon>
        <taxon>Streptophyta</taxon>
        <taxon>Embryophyta</taxon>
        <taxon>Tracheophyta</taxon>
        <taxon>Spermatophyta</taxon>
        <taxon>Magnoliopsida</taxon>
        <taxon>eudicotyledons</taxon>
        <taxon>Gunneridae</taxon>
        <taxon>Pentapetalae</taxon>
        <taxon>asterids</taxon>
        <taxon>Ericales</taxon>
        <taxon>Theaceae</taxon>
        <taxon>Camellia</taxon>
    </lineage>
</organism>
<proteinExistence type="predicted"/>
<reference evidence="1 2" key="1">
    <citation type="journal article" date="2022" name="Plant J.">
        <title>Chromosome-level genome of Camellia lanceoleosa provides a valuable resource for understanding genome evolution and self-incompatibility.</title>
        <authorList>
            <person name="Gong W."/>
            <person name="Xiao S."/>
            <person name="Wang L."/>
            <person name="Liao Z."/>
            <person name="Chang Y."/>
            <person name="Mo W."/>
            <person name="Hu G."/>
            <person name="Li W."/>
            <person name="Zhao G."/>
            <person name="Zhu H."/>
            <person name="Hu X."/>
            <person name="Ji K."/>
            <person name="Xiang X."/>
            <person name="Song Q."/>
            <person name="Yuan D."/>
            <person name="Jin S."/>
            <person name="Zhang L."/>
        </authorList>
    </citation>
    <scope>NUCLEOTIDE SEQUENCE [LARGE SCALE GENOMIC DNA]</scope>
    <source>
        <strain evidence="1">SQ_2022a</strain>
    </source>
</reference>